<protein>
    <submittedName>
        <fullName evidence="1">Uncharacterized protein</fullName>
    </submittedName>
</protein>
<reference evidence="1 2" key="1">
    <citation type="submission" date="2019-11" db="EMBL/GenBank/DDBJ databases">
        <title>Comparative genomics of hydrocarbon-degrading Desulfosarcina strains.</title>
        <authorList>
            <person name="Watanabe M."/>
            <person name="Kojima H."/>
            <person name="Fukui M."/>
        </authorList>
    </citation>
    <scope>NUCLEOTIDE SEQUENCE [LARGE SCALE GENOMIC DNA]</scope>
    <source>
        <strain evidence="1 2">28bB2T</strain>
    </source>
</reference>
<organism evidence="1 2">
    <name type="scientific">Desulfosarcina ovata subsp. sediminis</name>
    <dbReference type="NCBI Taxonomy" id="885957"/>
    <lineage>
        <taxon>Bacteria</taxon>
        <taxon>Pseudomonadati</taxon>
        <taxon>Thermodesulfobacteriota</taxon>
        <taxon>Desulfobacteria</taxon>
        <taxon>Desulfobacterales</taxon>
        <taxon>Desulfosarcinaceae</taxon>
        <taxon>Desulfosarcina</taxon>
    </lineage>
</organism>
<dbReference type="AlphaFoldDB" id="A0A5K7ZGR9"/>
<dbReference type="RefSeq" id="WP_269434900.1">
    <property type="nucleotide sequence ID" value="NZ_AP021876.1"/>
</dbReference>
<evidence type="ECO:0000313" key="1">
    <source>
        <dbReference type="EMBL" id="BBO81398.1"/>
    </source>
</evidence>
<dbReference type="Proteomes" id="UP000425960">
    <property type="component" value="Chromosome"/>
</dbReference>
<dbReference type="EMBL" id="AP021876">
    <property type="protein sequence ID" value="BBO81398.1"/>
    <property type="molecule type" value="Genomic_DNA"/>
</dbReference>
<proteinExistence type="predicted"/>
<gene>
    <name evidence="1" type="ORF">DSCO28_19640</name>
</gene>
<evidence type="ECO:0000313" key="2">
    <source>
        <dbReference type="Proteomes" id="UP000425960"/>
    </source>
</evidence>
<dbReference type="KEGG" id="dov:DSCO28_19640"/>
<sequence length="44" mass="5077">MAENRTQDYWKDDNKGHVDTRERNFECENKDPHLGCDPGIDVAG</sequence>
<name>A0A5K7ZGR9_9BACT</name>
<accession>A0A5K7ZGR9</accession>